<accession>A0AAV3ZDZ6</accession>
<dbReference type="EMBL" id="BLXT01002773">
    <property type="protein sequence ID" value="GFN97460.1"/>
    <property type="molecule type" value="Genomic_DNA"/>
</dbReference>
<comment type="caution">
    <text evidence="2">The sequence shown here is derived from an EMBL/GenBank/DDBJ whole genome shotgun (WGS) entry which is preliminary data.</text>
</comment>
<name>A0AAV3ZDZ6_9GAST</name>
<feature type="region of interest" description="Disordered" evidence="1">
    <location>
        <begin position="150"/>
        <end position="183"/>
    </location>
</feature>
<proteinExistence type="predicted"/>
<reference evidence="2 3" key="1">
    <citation type="journal article" date="2021" name="Elife">
        <title>Chloroplast acquisition without the gene transfer in kleptoplastic sea slugs, Plakobranchus ocellatus.</title>
        <authorList>
            <person name="Maeda T."/>
            <person name="Takahashi S."/>
            <person name="Yoshida T."/>
            <person name="Shimamura S."/>
            <person name="Takaki Y."/>
            <person name="Nagai Y."/>
            <person name="Toyoda A."/>
            <person name="Suzuki Y."/>
            <person name="Arimoto A."/>
            <person name="Ishii H."/>
            <person name="Satoh N."/>
            <person name="Nishiyama T."/>
            <person name="Hasebe M."/>
            <person name="Maruyama T."/>
            <person name="Minagawa J."/>
            <person name="Obokata J."/>
            <person name="Shigenobu S."/>
        </authorList>
    </citation>
    <scope>NUCLEOTIDE SEQUENCE [LARGE SCALE GENOMIC DNA]</scope>
</reference>
<gene>
    <name evidence="2" type="ORF">PoB_002396600</name>
</gene>
<keyword evidence="3" id="KW-1185">Reference proteome</keyword>
<feature type="compositionally biased region" description="Basic residues" evidence="1">
    <location>
        <begin position="150"/>
        <end position="162"/>
    </location>
</feature>
<evidence type="ECO:0000313" key="2">
    <source>
        <dbReference type="EMBL" id="GFN97460.1"/>
    </source>
</evidence>
<dbReference type="AlphaFoldDB" id="A0AAV3ZDZ6"/>
<evidence type="ECO:0000256" key="1">
    <source>
        <dbReference type="SAM" id="MobiDB-lite"/>
    </source>
</evidence>
<sequence length="183" mass="20803">MFCCHGYTATEKGKWPGPNKYDIRKGFVWSKCKNITIKGKLKPRTIDPSVPGPDYNPCRDEWLQRPQTFGIKGPVKKEQYRSPGPGAYYPKISQSTGPKWQIRHLIQADNYPVPAQQPTNTNHWCLRREASPWESRSILLRRNFGASVRSGRRRLGSNKRQKGPCGSEGGSLATVPPMPHLFR</sequence>
<organism evidence="2 3">
    <name type="scientific">Plakobranchus ocellatus</name>
    <dbReference type="NCBI Taxonomy" id="259542"/>
    <lineage>
        <taxon>Eukaryota</taxon>
        <taxon>Metazoa</taxon>
        <taxon>Spiralia</taxon>
        <taxon>Lophotrochozoa</taxon>
        <taxon>Mollusca</taxon>
        <taxon>Gastropoda</taxon>
        <taxon>Heterobranchia</taxon>
        <taxon>Euthyneura</taxon>
        <taxon>Panpulmonata</taxon>
        <taxon>Sacoglossa</taxon>
        <taxon>Placobranchoidea</taxon>
        <taxon>Plakobranchidae</taxon>
        <taxon>Plakobranchus</taxon>
    </lineage>
</organism>
<dbReference type="Proteomes" id="UP000735302">
    <property type="component" value="Unassembled WGS sequence"/>
</dbReference>
<protein>
    <submittedName>
        <fullName evidence="2">Uncharacterized protein</fullName>
    </submittedName>
</protein>
<evidence type="ECO:0000313" key="3">
    <source>
        <dbReference type="Proteomes" id="UP000735302"/>
    </source>
</evidence>